<dbReference type="Pfam" id="PF01327">
    <property type="entry name" value="Pep_deformylase"/>
    <property type="match status" value="1"/>
</dbReference>
<keyword evidence="2" id="KW-0479">Metal-binding</keyword>
<dbReference type="GO" id="GO:0042586">
    <property type="term" value="F:peptide deformylase activity"/>
    <property type="evidence" value="ECO:0007669"/>
    <property type="project" value="UniProtKB-UniRule"/>
</dbReference>
<evidence type="ECO:0000256" key="2">
    <source>
        <dbReference type="HAMAP-Rule" id="MF_00163"/>
    </source>
</evidence>
<keyword evidence="2" id="KW-0378">Hydrolase</keyword>
<organism evidence="3 4">
    <name type="scientific">Candidatus Daviesbacteria bacterium GW2011_GWA1_36_8</name>
    <dbReference type="NCBI Taxonomy" id="1618417"/>
    <lineage>
        <taxon>Bacteria</taxon>
        <taxon>Candidatus Daviesiibacteriota</taxon>
    </lineage>
</organism>
<dbReference type="InterPro" id="IPR023635">
    <property type="entry name" value="Peptide_deformylase"/>
</dbReference>
<feature type="binding site" evidence="2">
    <location>
        <position position="133"/>
    </location>
    <ligand>
        <name>Fe cation</name>
        <dbReference type="ChEBI" id="CHEBI:24875"/>
    </ligand>
</feature>
<protein>
    <recommendedName>
        <fullName evidence="2">Peptide deformylase</fullName>
        <shortName evidence="2">PDF</shortName>
        <ecNumber evidence="2">3.5.1.88</ecNumber>
    </recommendedName>
    <alternativeName>
        <fullName evidence="2">Polypeptide deformylase</fullName>
    </alternativeName>
</protein>
<evidence type="ECO:0000313" key="4">
    <source>
        <dbReference type="Proteomes" id="UP000034448"/>
    </source>
</evidence>
<comment type="similarity">
    <text evidence="1 2">Belongs to the polypeptide deformylase family.</text>
</comment>
<keyword evidence="2" id="KW-0648">Protein biosynthesis</keyword>
<dbReference type="PRINTS" id="PR01576">
    <property type="entry name" value="PDEFORMYLASE"/>
</dbReference>
<dbReference type="CDD" id="cd00487">
    <property type="entry name" value="Pep_deformylase"/>
    <property type="match status" value="1"/>
</dbReference>
<feature type="binding site" evidence="2">
    <location>
        <position position="137"/>
    </location>
    <ligand>
        <name>Fe cation</name>
        <dbReference type="ChEBI" id="CHEBI:24875"/>
    </ligand>
</feature>
<sequence length="173" mass="19601">MLELVIAPDNRLRVKTKPVKKITPQLLQEIKEMVKLTKTFVDPEGVGLASTQVGSTGQYFVAKMEDGKFKTFFNPKITKTSKKQKSRFEGCLSIPNYYGEVDRFIWVRVTYTNEAGEQVEEKATGLLAWVIQHEVDHLTGKLFMDHILENKSKLYKVVGKDAGGSDIFEQVTV</sequence>
<dbReference type="PATRIC" id="fig|1618417.4.peg.231"/>
<proteinExistence type="inferred from homology"/>
<dbReference type="PANTHER" id="PTHR10458">
    <property type="entry name" value="PEPTIDE DEFORMYLASE"/>
    <property type="match status" value="1"/>
</dbReference>
<feature type="binding site" evidence="2">
    <location>
        <position position="91"/>
    </location>
    <ligand>
        <name>Fe cation</name>
        <dbReference type="ChEBI" id="CHEBI:24875"/>
    </ligand>
</feature>
<dbReference type="AlphaFoldDB" id="A0A0G0IJD7"/>
<dbReference type="GO" id="GO:0046872">
    <property type="term" value="F:metal ion binding"/>
    <property type="evidence" value="ECO:0007669"/>
    <property type="project" value="UniProtKB-KW"/>
</dbReference>
<evidence type="ECO:0000313" key="3">
    <source>
        <dbReference type="EMBL" id="KKQ16126.1"/>
    </source>
</evidence>
<dbReference type="NCBIfam" id="TIGR00079">
    <property type="entry name" value="pept_deformyl"/>
    <property type="match status" value="1"/>
</dbReference>
<dbReference type="SUPFAM" id="SSF56420">
    <property type="entry name" value="Peptide deformylase"/>
    <property type="match status" value="1"/>
</dbReference>
<dbReference type="HAMAP" id="MF_00163">
    <property type="entry name" value="Pep_deformylase"/>
    <property type="match status" value="1"/>
</dbReference>
<dbReference type="GO" id="GO:0006412">
    <property type="term" value="P:translation"/>
    <property type="evidence" value="ECO:0007669"/>
    <property type="project" value="UniProtKB-UniRule"/>
</dbReference>
<feature type="active site" evidence="2">
    <location>
        <position position="134"/>
    </location>
</feature>
<comment type="caution">
    <text evidence="3">The sequence shown here is derived from an EMBL/GenBank/DDBJ whole genome shotgun (WGS) entry which is preliminary data.</text>
</comment>
<accession>A0A0G0IJD7</accession>
<dbReference type="Gene3D" id="3.90.45.10">
    <property type="entry name" value="Peptide deformylase"/>
    <property type="match status" value="1"/>
</dbReference>
<name>A0A0G0IJD7_9BACT</name>
<dbReference type="EC" id="3.5.1.88" evidence="2"/>
<dbReference type="PIRSF" id="PIRSF004749">
    <property type="entry name" value="Pep_def"/>
    <property type="match status" value="1"/>
</dbReference>
<dbReference type="EMBL" id="LBSJ01000005">
    <property type="protein sequence ID" value="KKQ16126.1"/>
    <property type="molecule type" value="Genomic_DNA"/>
</dbReference>
<dbReference type="Proteomes" id="UP000034448">
    <property type="component" value="Unassembled WGS sequence"/>
</dbReference>
<reference evidence="3 4" key="1">
    <citation type="journal article" date="2015" name="Nature">
        <title>rRNA introns, odd ribosomes, and small enigmatic genomes across a large radiation of phyla.</title>
        <authorList>
            <person name="Brown C.T."/>
            <person name="Hug L.A."/>
            <person name="Thomas B.C."/>
            <person name="Sharon I."/>
            <person name="Castelle C.J."/>
            <person name="Singh A."/>
            <person name="Wilkins M.J."/>
            <person name="Williams K.H."/>
            <person name="Banfield J.F."/>
        </authorList>
    </citation>
    <scope>NUCLEOTIDE SEQUENCE [LARGE SCALE GENOMIC DNA]</scope>
</reference>
<evidence type="ECO:0000256" key="1">
    <source>
        <dbReference type="ARBA" id="ARBA00010759"/>
    </source>
</evidence>
<dbReference type="PANTHER" id="PTHR10458:SF22">
    <property type="entry name" value="PEPTIDE DEFORMYLASE"/>
    <property type="match status" value="1"/>
</dbReference>
<dbReference type="NCBIfam" id="NF001159">
    <property type="entry name" value="PRK00150.1-3"/>
    <property type="match status" value="1"/>
</dbReference>
<comment type="function">
    <text evidence="2">Removes the formyl group from the N-terminal Met of newly synthesized proteins. Requires at least a dipeptide for an efficient rate of reaction. N-terminal L-methionine is a prerequisite for activity but the enzyme has broad specificity at other positions.</text>
</comment>
<comment type="cofactor">
    <cofactor evidence="2">
        <name>Fe(2+)</name>
        <dbReference type="ChEBI" id="CHEBI:29033"/>
    </cofactor>
    <text evidence="2">Binds 1 Fe(2+) ion.</text>
</comment>
<gene>
    <name evidence="2" type="primary">def</name>
    <name evidence="3" type="ORF">US28_C0005G0041</name>
</gene>
<comment type="catalytic activity">
    <reaction evidence="2">
        <text>N-terminal N-formyl-L-methionyl-[peptide] + H2O = N-terminal L-methionyl-[peptide] + formate</text>
        <dbReference type="Rhea" id="RHEA:24420"/>
        <dbReference type="Rhea" id="RHEA-COMP:10639"/>
        <dbReference type="Rhea" id="RHEA-COMP:10640"/>
        <dbReference type="ChEBI" id="CHEBI:15377"/>
        <dbReference type="ChEBI" id="CHEBI:15740"/>
        <dbReference type="ChEBI" id="CHEBI:49298"/>
        <dbReference type="ChEBI" id="CHEBI:64731"/>
        <dbReference type="EC" id="3.5.1.88"/>
    </reaction>
</comment>
<keyword evidence="2" id="KW-0408">Iron</keyword>
<dbReference type="InterPro" id="IPR036821">
    <property type="entry name" value="Peptide_deformylase_sf"/>
</dbReference>